<sequence>MRLVDELFEFYQNRLTGYDEDIDIIAYAVLEESDRNDLMKIVEDMNDEEFQYFISLYLIESLKNKFAGHTTDVTHHTKSKFLH</sequence>
<evidence type="ECO:0000313" key="1">
    <source>
        <dbReference type="EMBL" id="KYC84866.1"/>
    </source>
</evidence>
<proteinExistence type="predicted"/>
<dbReference type="PATRIC" id="fig|46224.3.peg.1971"/>
<dbReference type="Pfam" id="PF19651">
    <property type="entry name" value="DUF6154"/>
    <property type="match status" value="1"/>
</dbReference>
<protein>
    <submittedName>
        <fullName evidence="1">Uncharacterized protein</fullName>
    </submittedName>
</protein>
<organism evidence="1 2">
    <name type="scientific">Heyndrickxia sporothermodurans</name>
    <dbReference type="NCBI Taxonomy" id="46224"/>
    <lineage>
        <taxon>Bacteria</taxon>
        <taxon>Bacillati</taxon>
        <taxon>Bacillota</taxon>
        <taxon>Bacilli</taxon>
        <taxon>Bacillales</taxon>
        <taxon>Bacillaceae</taxon>
        <taxon>Heyndrickxia</taxon>
    </lineage>
</organism>
<accession>A0A150KK45</accession>
<gene>
    <name evidence="1" type="ORF">B4102_4170</name>
</gene>
<dbReference type="Proteomes" id="UP000075666">
    <property type="component" value="Unassembled WGS sequence"/>
</dbReference>
<dbReference type="InterPro" id="IPR046152">
    <property type="entry name" value="DUF6154"/>
</dbReference>
<reference evidence="1 2" key="1">
    <citation type="submission" date="2016-01" db="EMBL/GenBank/DDBJ databases">
        <title>Genome Sequences of Twelve Sporeforming Bacillus Species Isolated from Foods.</title>
        <authorList>
            <person name="Berendsen E.M."/>
            <person name="Wells-Bennik M.H."/>
            <person name="Krawcyk A.O."/>
            <person name="De Jong A."/>
            <person name="Holsappel S."/>
            <person name="Eijlander R.T."/>
            <person name="Kuipers O.P."/>
        </authorList>
    </citation>
    <scope>NUCLEOTIDE SEQUENCE [LARGE SCALE GENOMIC DNA]</scope>
    <source>
        <strain evidence="1 2">B4102</strain>
    </source>
</reference>
<evidence type="ECO:0000313" key="2">
    <source>
        <dbReference type="Proteomes" id="UP000075666"/>
    </source>
</evidence>
<dbReference type="OrthoDB" id="2381948at2"/>
<comment type="caution">
    <text evidence="1">The sequence shown here is derived from an EMBL/GenBank/DDBJ whole genome shotgun (WGS) entry which is preliminary data.</text>
</comment>
<dbReference type="EMBL" id="LQYN01000168">
    <property type="protein sequence ID" value="KYC84866.1"/>
    <property type="molecule type" value="Genomic_DNA"/>
</dbReference>
<name>A0A150KK45_9BACI</name>
<dbReference type="AlphaFoldDB" id="A0A150KK45"/>
<keyword evidence="2" id="KW-1185">Reference proteome</keyword>